<gene>
    <name evidence="1" type="ORF">DVH24_019595</name>
</gene>
<name>A0A498I457_MALDO</name>
<proteinExistence type="predicted"/>
<dbReference type="Proteomes" id="UP000290289">
    <property type="component" value="Chromosome 14"/>
</dbReference>
<evidence type="ECO:0000313" key="2">
    <source>
        <dbReference type="Proteomes" id="UP000290289"/>
    </source>
</evidence>
<evidence type="ECO:0000313" key="1">
    <source>
        <dbReference type="EMBL" id="RXH76707.1"/>
    </source>
</evidence>
<organism evidence="1 2">
    <name type="scientific">Malus domestica</name>
    <name type="common">Apple</name>
    <name type="synonym">Pyrus malus</name>
    <dbReference type="NCBI Taxonomy" id="3750"/>
    <lineage>
        <taxon>Eukaryota</taxon>
        <taxon>Viridiplantae</taxon>
        <taxon>Streptophyta</taxon>
        <taxon>Embryophyta</taxon>
        <taxon>Tracheophyta</taxon>
        <taxon>Spermatophyta</taxon>
        <taxon>Magnoliopsida</taxon>
        <taxon>eudicotyledons</taxon>
        <taxon>Gunneridae</taxon>
        <taxon>Pentapetalae</taxon>
        <taxon>rosids</taxon>
        <taxon>fabids</taxon>
        <taxon>Rosales</taxon>
        <taxon>Rosaceae</taxon>
        <taxon>Amygdaloideae</taxon>
        <taxon>Maleae</taxon>
        <taxon>Malus</taxon>
    </lineage>
</organism>
<feature type="non-terminal residue" evidence="1">
    <location>
        <position position="1"/>
    </location>
</feature>
<dbReference type="EMBL" id="RDQH01000340">
    <property type="protein sequence ID" value="RXH76707.1"/>
    <property type="molecule type" value="Genomic_DNA"/>
</dbReference>
<protein>
    <submittedName>
        <fullName evidence="1">Uncharacterized protein</fullName>
    </submittedName>
</protein>
<accession>A0A498I457</accession>
<dbReference type="AlphaFoldDB" id="A0A498I457"/>
<comment type="caution">
    <text evidence="1">The sequence shown here is derived from an EMBL/GenBank/DDBJ whole genome shotgun (WGS) entry which is preliminary data.</text>
</comment>
<reference evidence="1 2" key="1">
    <citation type="submission" date="2018-10" db="EMBL/GenBank/DDBJ databases">
        <title>A high-quality apple genome assembly.</title>
        <authorList>
            <person name="Hu J."/>
        </authorList>
    </citation>
    <scope>NUCLEOTIDE SEQUENCE [LARGE SCALE GENOMIC DNA]</scope>
    <source>
        <strain evidence="2">cv. HFTH1</strain>
        <tissue evidence="1">Young leaf</tissue>
    </source>
</reference>
<sequence>FKYSNFTPTNTKVFCEKISRLTGSSCGNYQVWDNIGVVGSGHLPGLSDNSTMRTLWCGGRTWIGCPLSYGALPCPPILCGHG</sequence>
<keyword evidence="2" id="KW-1185">Reference proteome</keyword>